<dbReference type="CDD" id="cd02620">
    <property type="entry name" value="Peptidase_C1A_CathepsinB"/>
    <property type="match status" value="1"/>
</dbReference>
<protein>
    <recommendedName>
        <fullName evidence="8">Peptidase C1A papain C-terminal domain-containing protein</fullName>
    </recommendedName>
</protein>
<dbReference type="InterPro" id="IPR038765">
    <property type="entry name" value="Papain-like_cys_pep_sf"/>
</dbReference>
<keyword evidence="7" id="KW-1015">Disulfide bond</keyword>
<dbReference type="InterPro" id="IPR000169">
    <property type="entry name" value="Pept_cys_AS"/>
</dbReference>
<accession>A0A8S1EBE6</accession>
<feature type="domain" description="Peptidase C1A papain C-terminal" evidence="8">
    <location>
        <begin position="119"/>
        <end position="359"/>
    </location>
</feature>
<keyword evidence="2" id="KW-0645">Protease</keyword>
<dbReference type="PROSITE" id="PS00639">
    <property type="entry name" value="THIOL_PROTEASE_HIS"/>
    <property type="match status" value="1"/>
</dbReference>
<dbReference type="OrthoDB" id="10058785at2759"/>
<dbReference type="PANTHER" id="PTHR12411">
    <property type="entry name" value="CYSTEINE PROTEASE FAMILY C1-RELATED"/>
    <property type="match status" value="1"/>
</dbReference>
<evidence type="ECO:0000256" key="1">
    <source>
        <dbReference type="ARBA" id="ARBA00008455"/>
    </source>
</evidence>
<dbReference type="InterPro" id="IPR025661">
    <property type="entry name" value="Pept_asp_AS"/>
</dbReference>
<dbReference type="AlphaFoldDB" id="A0A8S1EBE6"/>
<comment type="similarity">
    <text evidence="1">Belongs to the peptidase C1 family.</text>
</comment>
<dbReference type="PROSITE" id="PS00139">
    <property type="entry name" value="THIOL_PROTEASE_CYS"/>
    <property type="match status" value="1"/>
</dbReference>
<dbReference type="Pfam" id="PF00112">
    <property type="entry name" value="Peptidase_C1"/>
    <property type="match status" value="1"/>
</dbReference>
<evidence type="ECO:0000256" key="7">
    <source>
        <dbReference type="ARBA" id="ARBA00023157"/>
    </source>
</evidence>
<keyword evidence="4" id="KW-0378">Hydrolase</keyword>
<dbReference type="PRINTS" id="PR00705">
    <property type="entry name" value="PAPAIN"/>
</dbReference>
<dbReference type="GO" id="GO:0008234">
    <property type="term" value="F:cysteine-type peptidase activity"/>
    <property type="evidence" value="ECO:0007669"/>
    <property type="project" value="UniProtKB-KW"/>
</dbReference>
<sequence>MHFMNTRETEDRWAEFVQFDVLSRISLNLCDKMPKCFIVAAALCAATLAFVVPDEVAKREMLTGAELVDYVNSVQKDFVLEHSDLTVEDIMPKLMHPKYAAAHSDELLATAVTEEAASIPASFDARAKWPHCSSIKLVRDQTNCGSCWAFSTAETMSDRTCIASNGAQQPILAPEDALSCCGSTCGYGCEGGYPIEALRYWGETGVVTGGDYHGSGCLPYTIAPCSGNCKEASTPKCVKSCQSGYSKSFSADKHFGKSAYAVAKTVSAIQTEIMNNGPVTGAFTVYEDFYKYKSGVYHHTAGKSLGGHAIKIIGWGNEGGKDYWLVANSWGSSWGESGFFKILRGTNECGIEHAVVAGLAMV</sequence>
<dbReference type="Gene3D" id="3.90.70.10">
    <property type="entry name" value="Cysteine proteinases"/>
    <property type="match status" value="1"/>
</dbReference>
<proteinExistence type="inferred from homology"/>
<evidence type="ECO:0000256" key="2">
    <source>
        <dbReference type="ARBA" id="ARBA00022670"/>
    </source>
</evidence>
<evidence type="ECO:0000259" key="8">
    <source>
        <dbReference type="SMART" id="SM00645"/>
    </source>
</evidence>
<dbReference type="GO" id="GO:0006508">
    <property type="term" value="P:proteolysis"/>
    <property type="evidence" value="ECO:0007669"/>
    <property type="project" value="UniProtKB-KW"/>
</dbReference>
<evidence type="ECO:0000256" key="3">
    <source>
        <dbReference type="ARBA" id="ARBA00022729"/>
    </source>
</evidence>
<dbReference type="InterPro" id="IPR025660">
    <property type="entry name" value="Pept_his_AS"/>
</dbReference>
<dbReference type="Proteomes" id="UP000494206">
    <property type="component" value="Unassembled WGS sequence"/>
</dbReference>
<organism evidence="9 10">
    <name type="scientific">Caenorhabditis bovis</name>
    <dbReference type="NCBI Taxonomy" id="2654633"/>
    <lineage>
        <taxon>Eukaryota</taxon>
        <taxon>Metazoa</taxon>
        <taxon>Ecdysozoa</taxon>
        <taxon>Nematoda</taxon>
        <taxon>Chromadorea</taxon>
        <taxon>Rhabditida</taxon>
        <taxon>Rhabditina</taxon>
        <taxon>Rhabditomorpha</taxon>
        <taxon>Rhabditoidea</taxon>
        <taxon>Rhabditidae</taxon>
        <taxon>Peloderinae</taxon>
        <taxon>Caenorhabditis</taxon>
    </lineage>
</organism>
<keyword evidence="6" id="KW-0865">Zymogen</keyword>
<dbReference type="InterPro" id="IPR013128">
    <property type="entry name" value="Peptidase_C1A"/>
</dbReference>
<dbReference type="InterPro" id="IPR000668">
    <property type="entry name" value="Peptidase_C1A_C"/>
</dbReference>
<evidence type="ECO:0000256" key="4">
    <source>
        <dbReference type="ARBA" id="ARBA00022801"/>
    </source>
</evidence>
<evidence type="ECO:0000256" key="5">
    <source>
        <dbReference type="ARBA" id="ARBA00022807"/>
    </source>
</evidence>
<name>A0A8S1EBE6_9PELO</name>
<keyword evidence="5" id="KW-0788">Thiol protease</keyword>
<reference evidence="9 10" key="1">
    <citation type="submission" date="2020-04" db="EMBL/GenBank/DDBJ databases">
        <authorList>
            <person name="Laetsch R D."/>
            <person name="Stevens L."/>
            <person name="Kumar S."/>
            <person name="Blaxter L. M."/>
        </authorList>
    </citation>
    <scope>NUCLEOTIDE SEQUENCE [LARGE SCALE GENOMIC DNA]</scope>
</reference>
<evidence type="ECO:0000256" key="6">
    <source>
        <dbReference type="ARBA" id="ARBA00023145"/>
    </source>
</evidence>
<dbReference type="FunFam" id="3.90.70.10:FF:000031">
    <property type="entry name" value="Cathepsin B"/>
    <property type="match status" value="1"/>
</dbReference>
<evidence type="ECO:0000313" key="10">
    <source>
        <dbReference type="Proteomes" id="UP000494206"/>
    </source>
</evidence>
<dbReference type="PROSITE" id="PS00640">
    <property type="entry name" value="THIOL_PROTEASE_ASN"/>
    <property type="match status" value="1"/>
</dbReference>
<comment type="caution">
    <text evidence="9">The sequence shown here is derived from an EMBL/GenBank/DDBJ whole genome shotgun (WGS) entry which is preliminary data.</text>
</comment>
<evidence type="ECO:0000313" key="9">
    <source>
        <dbReference type="EMBL" id="CAB3398848.1"/>
    </source>
</evidence>
<gene>
    <name evidence="9" type="ORF">CBOVIS_LOCUS2083</name>
</gene>
<keyword evidence="10" id="KW-1185">Reference proteome</keyword>
<dbReference type="SMART" id="SM00645">
    <property type="entry name" value="Pept_C1"/>
    <property type="match status" value="1"/>
</dbReference>
<dbReference type="EMBL" id="CADEPM010000001">
    <property type="protein sequence ID" value="CAB3398848.1"/>
    <property type="molecule type" value="Genomic_DNA"/>
</dbReference>
<dbReference type="SUPFAM" id="SSF54001">
    <property type="entry name" value="Cysteine proteinases"/>
    <property type="match status" value="1"/>
</dbReference>
<keyword evidence="3" id="KW-0732">Signal</keyword>